<dbReference type="SUPFAM" id="SSF56935">
    <property type="entry name" value="Porins"/>
    <property type="match status" value="1"/>
</dbReference>
<keyword evidence="2" id="KW-0675">Receptor</keyword>
<keyword evidence="3" id="KW-1185">Reference proteome</keyword>
<dbReference type="AlphaFoldDB" id="A0A1G7WU89"/>
<protein>
    <submittedName>
        <fullName evidence="2">Outer membrane receptor proteins, mostly Fe transport</fullName>
    </submittedName>
</protein>
<dbReference type="Pfam" id="PF14905">
    <property type="entry name" value="OMP_b-brl_3"/>
    <property type="match status" value="1"/>
</dbReference>
<dbReference type="Proteomes" id="UP000199274">
    <property type="component" value="Unassembled WGS sequence"/>
</dbReference>
<evidence type="ECO:0000259" key="1">
    <source>
        <dbReference type="Pfam" id="PF14905"/>
    </source>
</evidence>
<proteinExistence type="predicted"/>
<organism evidence="2 3">
    <name type="scientific">Flavobacterium omnivorum</name>
    <dbReference type="NCBI Taxonomy" id="178355"/>
    <lineage>
        <taxon>Bacteria</taxon>
        <taxon>Pseudomonadati</taxon>
        <taxon>Bacteroidota</taxon>
        <taxon>Flavobacteriia</taxon>
        <taxon>Flavobacteriales</taxon>
        <taxon>Flavobacteriaceae</taxon>
        <taxon>Flavobacterium</taxon>
    </lineage>
</organism>
<dbReference type="InterPro" id="IPR008969">
    <property type="entry name" value="CarboxyPept-like_regulatory"/>
</dbReference>
<evidence type="ECO:0000313" key="2">
    <source>
        <dbReference type="EMBL" id="SDG75434.1"/>
    </source>
</evidence>
<accession>A0A1G7WU89</accession>
<sequence>MIKFFIRIAVDYSKSITVKRSKNYFTLLVLFCSSIGYSQLSITGKVTNEDEKPLVSVLVSIYSKKNIISNTITDSIGSYSFKNLKMNNYTIIYSYSTLNDSIPLVRLKTDTIINFRLQKANLLDEAIVKYKNPTLTRKIDRLIFNVSDTDIVYGNNIWNVIEKTPLVSSTSDGEIQINGTSGAIVYVNNKRKMLSGTALKNYLGSIPAENLKSIEIITTPPSKYDSEGSAGILNIVFKKNKEEGLIGDLSLSSRQTAVNSQAISNSLNYRKGKLNVFTTAYLSNRNRQPKFSKEILYSRNNNQLENRVINSFNDFEIESPGFNLGSDYQINSKNIIGVLFDYSGSWHNEKRIALRNDYFKNSGSVYVTHNKDELKSKTFSINLNYEKKIDSLGKALTFDLDFLKFISRNNSVSATDMIDQMTNNPLFNLNTFRSSSPQENTIGSFKMDLEYPVNERFSFDIGLKSSISVIDNNLIFENRSSENVWENDILRSNLFKYDENINAVYGLFNHELSSKWSYQIGVRFENTISKGWLQKVKVIDKNYNNIFPTAFLKYATSKDKSYVLAITSRITRPSYWDLNPFRTYTTDETYFEGNPFLLPSKYYRQEISYMSSSSKGTLTIQLATSQTFDEFFSLPSNPTENIISNKKTNYGNKYGFSNTVTYYSQLQPWWKLTSTLLSAFVNTKGSYAENININDKTYLFSVSANQNFTISNQKGLTCSLIVSNTFPNTIVNTHIGNRLETEIRLRKSIGNLNITLSAQDVLKSNKDKYRIQVNDLRITDENYHDTRSVALALSYSFGKSTIKDKRDRETGISDIKNRM</sequence>
<dbReference type="STRING" id="178355.SAMN04488062_10230"/>
<dbReference type="PANTHER" id="PTHR40980">
    <property type="entry name" value="PLUG DOMAIN-CONTAINING PROTEIN"/>
    <property type="match status" value="1"/>
</dbReference>
<dbReference type="OrthoDB" id="8764943at2"/>
<reference evidence="3" key="1">
    <citation type="submission" date="2016-10" db="EMBL/GenBank/DDBJ databases">
        <authorList>
            <person name="Varghese N."/>
            <person name="Submissions S."/>
        </authorList>
    </citation>
    <scope>NUCLEOTIDE SEQUENCE [LARGE SCALE GENOMIC DNA]</scope>
    <source>
        <strain evidence="3">CGMCC 1.2747</strain>
    </source>
</reference>
<dbReference type="Pfam" id="PF13715">
    <property type="entry name" value="CarbopepD_reg_2"/>
    <property type="match status" value="1"/>
</dbReference>
<gene>
    <name evidence="2" type="ORF">SAMN04488062_10230</name>
</gene>
<dbReference type="Gene3D" id="2.60.40.1120">
    <property type="entry name" value="Carboxypeptidase-like, regulatory domain"/>
    <property type="match status" value="1"/>
</dbReference>
<dbReference type="PANTHER" id="PTHR40980:SF4">
    <property type="entry name" value="TONB-DEPENDENT RECEPTOR-LIKE BETA-BARREL DOMAIN-CONTAINING PROTEIN"/>
    <property type="match status" value="1"/>
</dbReference>
<dbReference type="SUPFAM" id="SSF49464">
    <property type="entry name" value="Carboxypeptidase regulatory domain-like"/>
    <property type="match status" value="1"/>
</dbReference>
<dbReference type="InterPro" id="IPR041700">
    <property type="entry name" value="OMP_b-brl_3"/>
</dbReference>
<dbReference type="RefSeq" id="WP_091254722.1">
    <property type="nucleotide sequence ID" value="NZ_FNDB01000002.1"/>
</dbReference>
<feature type="domain" description="Outer membrane protein beta-barrel" evidence="1">
    <location>
        <begin position="387"/>
        <end position="795"/>
    </location>
</feature>
<evidence type="ECO:0000313" key="3">
    <source>
        <dbReference type="Proteomes" id="UP000199274"/>
    </source>
</evidence>
<name>A0A1G7WU89_9FLAO</name>
<dbReference type="EMBL" id="FNDB01000002">
    <property type="protein sequence ID" value="SDG75434.1"/>
    <property type="molecule type" value="Genomic_DNA"/>
</dbReference>